<proteinExistence type="inferred from homology"/>
<comment type="similarity">
    <text evidence="1">Belongs to the NARF family.</text>
</comment>
<name>A0A914DDV0_9BILA</name>
<dbReference type="InterPro" id="IPR050340">
    <property type="entry name" value="Cytosolic_Fe-S_CAF"/>
</dbReference>
<dbReference type="WBParaSite" id="ACRNAN_scaffold22542.g12310.t1">
    <property type="protein sequence ID" value="ACRNAN_scaffold22542.g12310.t1"/>
    <property type="gene ID" value="ACRNAN_scaffold22542.g12310"/>
</dbReference>
<dbReference type="InterPro" id="IPR004108">
    <property type="entry name" value="Fe_hydrogenase_lsu_C"/>
</dbReference>
<accession>A0A914DDV0</accession>
<dbReference type="SUPFAM" id="SSF53920">
    <property type="entry name" value="Fe-only hydrogenase"/>
    <property type="match status" value="1"/>
</dbReference>
<feature type="domain" description="Iron hydrogenase large subunit C-terminal" evidence="3">
    <location>
        <begin position="3"/>
        <end position="45"/>
    </location>
</feature>
<evidence type="ECO:0000256" key="2">
    <source>
        <dbReference type="ARBA" id="ARBA00025700"/>
    </source>
</evidence>
<protein>
    <submittedName>
        <fullName evidence="5">Iron hydrogenase large subunit C-terminal domain-containing protein</fullName>
    </submittedName>
</protein>
<dbReference type="Gene3D" id="3.40.950.10">
    <property type="entry name" value="Fe-only Hydrogenase (Larger Subunit), Chain L, domain 3"/>
    <property type="match status" value="1"/>
</dbReference>
<dbReference type="AlphaFoldDB" id="A0A914DDV0"/>
<sequence>IFTFIKAYGFRNLRDILRKLKKQQVGKNVYFIEIMACPSACGSGGGQIRAEKETDRKLLSQKVQEEYSMIKLNHDEQSEVLKEVDSLIEEWQKLNADMEKLFYTEFHSVPKNANLNDW</sequence>
<dbReference type="InterPro" id="IPR009016">
    <property type="entry name" value="Fe_hydrogenase"/>
</dbReference>
<keyword evidence="4" id="KW-1185">Reference proteome</keyword>
<dbReference type="PANTHER" id="PTHR11615">
    <property type="entry name" value="NITRATE, FORMATE, IRON DEHYDROGENASE"/>
    <property type="match status" value="1"/>
</dbReference>
<evidence type="ECO:0000259" key="3">
    <source>
        <dbReference type="Pfam" id="PF02906"/>
    </source>
</evidence>
<evidence type="ECO:0000256" key="1">
    <source>
        <dbReference type="ARBA" id="ARBA00006596"/>
    </source>
</evidence>
<reference evidence="5" key="1">
    <citation type="submission" date="2022-11" db="UniProtKB">
        <authorList>
            <consortium name="WormBaseParasite"/>
        </authorList>
    </citation>
    <scope>IDENTIFICATION</scope>
</reference>
<dbReference type="Proteomes" id="UP000887540">
    <property type="component" value="Unplaced"/>
</dbReference>
<organism evidence="4 5">
    <name type="scientific">Acrobeloides nanus</name>
    <dbReference type="NCBI Taxonomy" id="290746"/>
    <lineage>
        <taxon>Eukaryota</taxon>
        <taxon>Metazoa</taxon>
        <taxon>Ecdysozoa</taxon>
        <taxon>Nematoda</taxon>
        <taxon>Chromadorea</taxon>
        <taxon>Rhabditida</taxon>
        <taxon>Tylenchina</taxon>
        <taxon>Cephalobomorpha</taxon>
        <taxon>Cephaloboidea</taxon>
        <taxon>Cephalobidae</taxon>
        <taxon>Acrobeloides</taxon>
    </lineage>
</organism>
<comment type="function">
    <text evidence="2">Component of the cytosolic iron-sulfur (Fe/S) protein assembly machinery. Required for maturation of extramitochondrial Fe/S proteins.</text>
</comment>
<evidence type="ECO:0000313" key="4">
    <source>
        <dbReference type="Proteomes" id="UP000887540"/>
    </source>
</evidence>
<dbReference type="Pfam" id="PF02906">
    <property type="entry name" value="Fe_hyd_lg_C"/>
    <property type="match status" value="1"/>
</dbReference>
<evidence type="ECO:0000313" key="5">
    <source>
        <dbReference type="WBParaSite" id="ACRNAN_scaffold22542.g12310.t1"/>
    </source>
</evidence>